<proteinExistence type="predicted"/>
<dbReference type="GO" id="GO:0010073">
    <property type="term" value="P:meristem maintenance"/>
    <property type="evidence" value="ECO:0007669"/>
    <property type="project" value="InterPro"/>
</dbReference>
<organism evidence="2 3">
    <name type="scientific">Triticum turgidum subsp. durum</name>
    <name type="common">Durum wheat</name>
    <name type="synonym">Triticum durum</name>
    <dbReference type="NCBI Taxonomy" id="4567"/>
    <lineage>
        <taxon>Eukaryota</taxon>
        <taxon>Viridiplantae</taxon>
        <taxon>Streptophyta</taxon>
        <taxon>Embryophyta</taxon>
        <taxon>Tracheophyta</taxon>
        <taxon>Spermatophyta</taxon>
        <taxon>Magnoliopsida</taxon>
        <taxon>Liliopsida</taxon>
        <taxon>Poales</taxon>
        <taxon>Poaceae</taxon>
        <taxon>BOP clade</taxon>
        <taxon>Pooideae</taxon>
        <taxon>Triticodae</taxon>
        <taxon>Triticeae</taxon>
        <taxon>Triticinae</taxon>
        <taxon>Triticum</taxon>
    </lineage>
</organism>
<evidence type="ECO:0000313" key="3">
    <source>
        <dbReference type="Proteomes" id="UP000324705"/>
    </source>
</evidence>
<reference evidence="2 3" key="1">
    <citation type="submission" date="2017-09" db="EMBL/GenBank/DDBJ databases">
        <authorList>
            <consortium name="International Durum Wheat Genome Sequencing Consortium (IDWGSC)"/>
            <person name="Milanesi L."/>
        </authorList>
    </citation>
    <scope>NUCLEOTIDE SEQUENCE [LARGE SCALE GENOMIC DNA]</scope>
    <source>
        <strain evidence="3">cv. Svevo</strain>
    </source>
</reference>
<dbReference type="AlphaFoldDB" id="A0A9R0YHV1"/>
<dbReference type="Proteomes" id="UP000324705">
    <property type="component" value="Chromosome 6B"/>
</dbReference>
<gene>
    <name evidence="2" type="ORF">TRITD_6Bv1G058460</name>
</gene>
<sequence length="496" mass="57129">MRYDERYTPYVRETGLLPFIQLVSRSMPPNNAATLTALIDHWRPETHSFHLQTGEMTVTLQDMAMITGLPIDGNPLCMNTDSDGWRAQMHALIGMVPPEPREPEAKHKKKERVATGAPFTWITMHFGTCPEEANEDTVKTYARVYMWYVISRTMFADGTGKNAPWMYLKALTVFDSKWSWGSATLAYLYRQLDEACCRPSGGIGGCMLALSIWSWERLPVGRPKTVKYEDWDDKDDPLRLPTWAYKWDVLNETTNDPSVMYKLYKSELDAITPEQVEWESYGKGESFRNPIEFRLNPMCTRDRYLWHMRCPLICNWVVELHLPHRVFRQFVLFQPHPPEWEDTDKLLHALDRKKQRKIKDWAKHHRKYVVHFVLSVEQARAGKRAQLPEHCPIAFNNYLTWFLGSTHVEVCKPAYAEEILEDPTIFDELAQHQYNTLVGKGNSVIPSAPVMSFVSAQIKKAADETETILETTPAGKSDGEASGPKVKAAIKPFWLS</sequence>
<dbReference type="EMBL" id="LT934122">
    <property type="protein sequence ID" value="VAI55704.1"/>
    <property type="molecule type" value="Genomic_DNA"/>
</dbReference>
<dbReference type="PANTHER" id="PTHR46033:SF87">
    <property type="entry name" value="AMINOTRANSFERASE-LIKE PLANT MOBILE DOMAIN-CONTAINING PROTEIN"/>
    <property type="match status" value="1"/>
</dbReference>
<evidence type="ECO:0000313" key="2">
    <source>
        <dbReference type="EMBL" id="VAI55704.1"/>
    </source>
</evidence>
<dbReference type="PANTHER" id="PTHR46033">
    <property type="entry name" value="PROTEIN MAIN-LIKE 2"/>
    <property type="match status" value="1"/>
</dbReference>
<name>A0A9R0YHV1_TRITD</name>
<dbReference type="InterPro" id="IPR019557">
    <property type="entry name" value="AminoTfrase-like_pln_mobile"/>
</dbReference>
<evidence type="ECO:0000259" key="1">
    <source>
        <dbReference type="Pfam" id="PF10536"/>
    </source>
</evidence>
<dbReference type="Gramene" id="TRITD6Bv1G058460.1">
    <property type="protein sequence ID" value="TRITD6Bv1G058460.1"/>
    <property type="gene ID" value="TRITD6Bv1G058460"/>
</dbReference>
<protein>
    <recommendedName>
        <fullName evidence="1">Aminotransferase-like plant mobile domain-containing protein</fullName>
    </recommendedName>
</protein>
<accession>A0A9R0YHV1</accession>
<keyword evidence="3" id="KW-1185">Reference proteome</keyword>
<feature type="domain" description="Aminotransferase-like plant mobile" evidence="1">
    <location>
        <begin position="30"/>
        <end position="372"/>
    </location>
</feature>
<dbReference type="InterPro" id="IPR044824">
    <property type="entry name" value="MAIN-like"/>
</dbReference>
<dbReference type="OMA" id="EQVEWES"/>
<dbReference type="Pfam" id="PF10536">
    <property type="entry name" value="PMD"/>
    <property type="match status" value="1"/>
</dbReference>